<feature type="domain" description="Helicase C-terminal" evidence="9">
    <location>
        <begin position="407"/>
        <end position="560"/>
    </location>
</feature>
<protein>
    <recommendedName>
        <fullName evidence="12">TRCF</fullName>
    </recommendedName>
</protein>
<dbReference type="InterPro" id="IPR005118">
    <property type="entry name" value="TRCF_C"/>
</dbReference>
<dbReference type="Gene3D" id="3.90.1150.50">
    <property type="entry name" value="Transcription-repair-coupling factor, D7 domain"/>
    <property type="match status" value="1"/>
</dbReference>
<keyword evidence="3" id="KW-0378">Hydrolase</keyword>
<dbReference type="GO" id="GO:0003678">
    <property type="term" value="F:DNA helicase activity"/>
    <property type="evidence" value="ECO:0007669"/>
    <property type="project" value="TreeGrafter"/>
</dbReference>
<dbReference type="InterPro" id="IPR047112">
    <property type="entry name" value="RecG/Mfd"/>
</dbReference>
<dbReference type="SUPFAM" id="SSF143517">
    <property type="entry name" value="TRCF domain-like"/>
    <property type="match status" value="1"/>
</dbReference>
<comment type="caution">
    <text evidence="10">The sequence shown here is derived from an EMBL/GenBank/DDBJ whole genome shotgun (WGS) entry which is preliminary data.</text>
</comment>
<feature type="domain" description="Helicase ATP-binding" evidence="8">
    <location>
        <begin position="225"/>
        <end position="386"/>
    </location>
</feature>
<evidence type="ECO:0000256" key="2">
    <source>
        <dbReference type="ARBA" id="ARBA00022763"/>
    </source>
</evidence>
<dbReference type="InterPro" id="IPR014001">
    <property type="entry name" value="Helicase_ATP-bd"/>
</dbReference>
<dbReference type="Pfam" id="PF00271">
    <property type="entry name" value="Helicase_C"/>
    <property type="match status" value="1"/>
</dbReference>
<reference evidence="10 11" key="1">
    <citation type="journal article" date="2016" name="Nat. Commun.">
        <title>Thousands of microbial genomes shed light on interconnected biogeochemical processes in an aquifer system.</title>
        <authorList>
            <person name="Anantharaman K."/>
            <person name="Brown C.T."/>
            <person name="Hug L.A."/>
            <person name="Sharon I."/>
            <person name="Castelle C.J."/>
            <person name="Probst A.J."/>
            <person name="Thomas B.C."/>
            <person name="Singh A."/>
            <person name="Wilkins M.J."/>
            <person name="Karaoz U."/>
            <person name="Brodie E.L."/>
            <person name="Williams K.H."/>
            <person name="Hubbard S.S."/>
            <person name="Banfield J.F."/>
        </authorList>
    </citation>
    <scope>NUCLEOTIDE SEQUENCE [LARGE SCALE GENOMIC DNA]</scope>
</reference>
<dbReference type="PROSITE" id="PS51194">
    <property type="entry name" value="HELICASE_CTER"/>
    <property type="match status" value="1"/>
</dbReference>
<dbReference type="Gene3D" id="3.40.50.300">
    <property type="entry name" value="P-loop containing nucleotide triphosphate hydrolases"/>
    <property type="match status" value="2"/>
</dbReference>
<dbReference type="InterPro" id="IPR036101">
    <property type="entry name" value="CarD-like/TRCF_RID_sf"/>
</dbReference>
<gene>
    <name evidence="10" type="ORF">A3F54_03885</name>
</gene>
<dbReference type="EMBL" id="MHKD01000015">
    <property type="protein sequence ID" value="OGY84304.1"/>
    <property type="molecule type" value="Genomic_DNA"/>
</dbReference>
<dbReference type="InterPro" id="IPR027417">
    <property type="entry name" value="P-loop_NTPase"/>
</dbReference>
<dbReference type="SMART" id="SM00982">
    <property type="entry name" value="TRCF"/>
    <property type="match status" value="1"/>
</dbReference>
<evidence type="ECO:0000256" key="4">
    <source>
        <dbReference type="ARBA" id="ARBA00022806"/>
    </source>
</evidence>
<dbReference type="GO" id="GO:0016787">
    <property type="term" value="F:hydrolase activity"/>
    <property type="evidence" value="ECO:0007669"/>
    <property type="project" value="UniProtKB-KW"/>
</dbReference>
<dbReference type="Pfam" id="PF03461">
    <property type="entry name" value="TRCF"/>
    <property type="match status" value="1"/>
</dbReference>
<dbReference type="InterPro" id="IPR003711">
    <property type="entry name" value="CarD-like/TRCF_RID"/>
</dbReference>
<evidence type="ECO:0000313" key="11">
    <source>
        <dbReference type="Proteomes" id="UP000176952"/>
    </source>
</evidence>
<sequence length="746" mass="84814">MPNFYASDQKKLQADSKLWRNFHIIVATEHPEKTKKLLPASTTLPFFSQEIGFINSAQKIVFLTDRHLFGKKQRQKSLKKTKQVTRLDDLTPGIHVVHLYHGIGKYSGMQKMSINDHEREYIKIEYAGNDKLFVPVDQLDRIERYIGSENPRLHPLSGNNWLETLHLVKANTLQLAKKLLEHYAKRYIAQAPQMTENAEEAEIATSFPYELTPDQKTALQAIYQSLAQAHPVDHLLCGDVGFGKTELAIRAAVRAVLNGWQVAVLVPTTILAQQHYDTFQERLKHLPINIRLISRWQKPAQQKKITAEIVDGRTDIIIGTHRLLSADIRFKKIGLVIIDEEQRFGIEQKEKLIQISQNIHTLHLSATPIPRTLHLSLSGLRPISYIQTPPTGRKEIKTFVKPASDTLVKQVIEREVARDGQVYMLHNHVQSINRRAQELRLLLPKMKIGIAHGQMEDKQLAEMMHAFDTGQVDVLLCSTIIENGLDLPNVNTLIVEDATRFGLSQLYQLRGRIGRGDKQAFAYFLFSGQKMTVEARLRLQAIEEAVSLGAGLELARRDMEIRGVGSILGKKQHGHATAIGLNLYTRLLNQAVEEIRTGEEPEAIRDITIDLPLDAVIPQDVEHDATKRLNLYRQLANIQNLEELNEERRRLQKRFKQPALKNIFSLFELKLLAQPSIITSIDTLYPNSSDSDASPKIIIKTLEKIPAEKIPEPWVAVGEYQIKTLQKKLGKDWLGAVKTMVKKLKK</sequence>
<dbReference type="PANTHER" id="PTHR47964">
    <property type="entry name" value="ATP-DEPENDENT DNA HELICASE HOMOLOG RECG, CHLOROPLASTIC"/>
    <property type="match status" value="1"/>
</dbReference>
<keyword evidence="6" id="KW-0238">DNA-binding</keyword>
<evidence type="ECO:0008006" key="12">
    <source>
        <dbReference type="Google" id="ProtNLM"/>
    </source>
</evidence>
<dbReference type="InterPro" id="IPR001650">
    <property type="entry name" value="Helicase_C-like"/>
</dbReference>
<dbReference type="GO" id="GO:0005524">
    <property type="term" value="F:ATP binding"/>
    <property type="evidence" value="ECO:0007669"/>
    <property type="project" value="UniProtKB-KW"/>
</dbReference>
<keyword evidence="1" id="KW-0547">Nucleotide-binding</keyword>
<proteinExistence type="predicted"/>
<keyword evidence="4" id="KW-0347">Helicase</keyword>
<dbReference type="SUPFAM" id="SSF52540">
    <property type="entry name" value="P-loop containing nucleoside triphosphate hydrolases"/>
    <property type="match status" value="2"/>
</dbReference>
<organism evidence="10 11">
    <name type="scientific">Candidatus Kerfeldbacteria bacterium RIFCSPHIGHO2_12_FULL_48_17</name>
    <dbReference type="NCBI Taxonomy" id="1798542"/>
    <lineage>
        <taxon>Bacteria</taxon>
        <taxon>Candidatus Kerfeldiibacteriota</taxon>
    </lineage>
</organism>
<evidence type="ECO:0000256" key="7">
    <source>
        <dbReference type="ARBA" id="ARBA00023204"/>
    </source>
</evidence>
<dbReference type="SMART" id="SM00487">
    <property type="entry name" value="DEXDc"/>
    <property type="match status" value="1"/>
</dbReference>
<dbReference type="Gene3D" id="2.40.10.170">
    <property type="match status" value="1"/>
</dbReference>
<evidence type="ECO:0000259" key="9">
    <source>
        <dbReference type="PROSITE" id="PS51194"/>
    </source>
</evidence>
<dbReference type="PROSITE" id="PS51192">
    <property type="entry name" value="HELICASE_ATP_BIND_1"/>
    <property type="match status" value="1"/>
</dbReference>
<evidence type="ECO:0000313" key="10">
    <source>
        <dbReference type="EMBL" id="OGY84304.1"/>
    </source>
</evidence>
<evidence type="ECO:0000256" key="5">
    <source>
        <dbReference type="ARBA" id="ARBA00022840"/>
    </source>
</evidence>
<dbReference type="GO" id="GO:0003677">
    <property type="term" value="F:DNA binding"/>
    <property type="evidence" value="ECO:0007669"/>
    <property type="project" value="UniProtKB-KW"/>
</dbReference>
<dbReference type="Pfam" id="PF02559">
    <property type="entry name" value="CarD_TRCF_RID"/>
    <property type="match status" value="1"/>
</dbReference>
<dbReference type="Pfam" id="PF00270">
    <property type="entry name" value="DEAD"/>
    <property type="match status" value="1"/>
</dbReference>
<evidence type="ECO:0000256" key="3">
    <source>
        <dbReference type="ARBA" id="ARBA00022801"/>
    </source>
</evidence>
<dbReference type="PANTHER" id="PTHR47964:SF1">
    <property type="entry name" value="ATP-DEPENDENT DNA HELICASE HOMOLOG RECG, CHLOROPLASTIC"/>
    <property type="match status" value="1"/>
</dbReference>
<dbReference type="AlphaFoldDB" id="A0A1G2B539"/>
<dbReference type="SMART" id="SM00490">
    <property type="entry name" value="HELICc"/>
    <property type="match status" value="1"/>
</dbReference>
<accession>A0A1G2B539</accession>
<dbReference type="SUPFAM" id="SSF141259">
    <property type="entry name" value="CarD-like"/>
    <property type="match status" value="1"/>
</dbReference>
<dbReference type="SMART" id="SM01058">
    <property type="entry name" value="CarD_TRCF"/>
    <property type="match status" value="1"/>
</dbReference>
<dbReference type="InterPro" id="IPR037235">
    <property type="entry name" value="TRCF-like_C_D7"/>
</dbReference>
<keyword evidence="2" id="KW-0227">DNA damage</keyword>
<dbReference type="CDD" id="cd17991">
    <property type="entry name" value="DEXHc_TRCF"/>
    <property type="match status" value="1"/>
</dbReference>
<dbReference type="InterPro" id="IPR011545">
    <property type="entry name" value="DEAD/DEAH_box_helicase_dom"/>
</dbReference>
<dbReference type="Proteomes" id="UP000176952">
    <property type="component" value="Unassembled WGS sequence"/>
</dbReference>
<evidence type="ECO:0000259" key="8">
    <source>
        <dbReference type="PROSITE" id="PS51192"/>
    </source>
</evidence>
<keyword evidence="7" id="KW-0234">DNA repair</keyword>
<dbReference type="GO" id="GO:0006281">
    <property type="term" value="P:DNA repair"/>
    <property type="evidence" value="ECO:0007669"/>
    <property type="project" value="UniProtKB-KW"/>
</dbReference>
<name>A0A1G2B539_9BACT</name>
<evidence type="ECO:0000256" key="1">
    <source>
        <dbReference type="ARBA" id="ARBA00022741"/>
    </source>
</evidence>
<dbReference type="STRING" id="1798542.A3F54_03885"/>
<keyword evidence="5" id="KW-0067">ATP-binding</keyword>
<evidence type="ECO:0000256" key="6">
    <source>
        <dbReference type="ARBA" id="ARBA00023125"/>
    </source>
</evidence>